<dbReference type="InterPro" id="IPR006474">
    <property type="entry name" value="Helicase_Cas3_CRISPR-ass_core"/>
</dbReference>
<dbReference type="InterPro" id="IPR006483">
    <property type="entry name" value="CRISPR-assoc_Cas3_HD"/>
</dbReference>
<dbReference type="GO" id="GO:0046872">
    <property type="term" value="F:metal ion binding"/>
    <property type="evidence" value="ECO:0007669"/>
    <property type="project" value="UniProtKB-KW"/>
</dbReference>
<feature type="domain" description="HD Cas3-type" evidence="12">
    <location>
        <begin position="30"/>
        <end position="198"/>
    </location>
</feature>
<dbReference type="InterPro" id="IPR027417">
    <property type="entry name" value="P-loop_NTPase"/>
</dbReference>
<comment type="similarity">
    <text evidence="1">In the N-terminal section; belongs to the CRISPR-associated nuclease Cas3-HD family.</text>
</comment>
<keyword evidence="13" id="KW-0255">Endonuclease</keyword>
<keyword evidence="3" id="KW-0540">Nuclease</keyword>
<dbReference type="Gene3D" id="3.40.50.300">
    <property type="entry name" value="P-loop containing nucleotide triphosphate hydrolases"/>
    <property type="match status" value="2"/>
</dbReference>
<dbReference type="InterPro" id="IPR014001">
    <property type="entry name" value="Helicase_ATP-bd"/>
</dbReference>
<evidence type="ECO:0000256" key="9">
    <source>
        <dbReference type="ARBA" id="ARBA00023118"/>
    </source>
</evidence>
<dbReference type="GO" id="GO:0004519">
    <property type="term" value="F:endonuclease activity"/>
    <property type="evidence" value="ECO:0007669"/>
    <property type="project" value="UniProtKB-KW"/>
</dbReference>
<dbReference type="CDD" id="cd17930">
    <property type="entry name" value="DEXHc_cas3"/>
    <property type="match status" value="1"/>
</dbReference>
<dbReference type="RefSeq" id="WP_091959986.1">
    <property type="nucleotide sequence ID" value="NZ_FOLH01000002.1"/>
</dbReference>
<evidence type="ECO:0000256" key="8">
    <source>
        <dbReference type="ARBA" id="ARBA00022840"/>
    </source>
</evidence>
<organism evidence="13 14">
    <name type="scientific">Marinospirillum celere</name>
    <dbReference type="NCBI Taxonomy" id="1122252"/>
    <lineage>
        <taxon>Bacteria</taxon>
        <taxon>Pseudomonadati</taxon>
        <taxon>Pseudomonadota</taxon>
        <taxon>Gammaproteobacteria</taxon>
        <taxon>Oceanospirillales</taxon>
        <taxon>Oceanospirillaceae</taxon>
        <taxon>Marinospirillum</taxon>
    </lineage>
</organism>
<evidence type="ECO:0000256" key="2">
    <source>
        <dbReference type="ARBA" id="ARBA00009046"/>
    </source>
</evidence>
<dbReference type="Gene3D" id="1.10.3210.30">
    <property type="match status" value="1"/>
</dbReference>
<dbReference type="Proteomes" id="UP000199058">
    <property type="component" value="Unassembled WGS sequence"/>
</dbReference>
<dbReference type="EMBL" id="FOLH01000002">
    <property type="protein sequence ID" value="SFB97004.1"/>
    <property type="molecule type" value="Genomic_DNA"/>
</dbReference>
<evidence type="ECO:0000256" key="4">
    <source>
        <dbReference type="ARBA" id="ARBA00022723"/>
    </source>
</evidence>
<evidence type="ECO:0000256" key="5">
    <source>
        <dbReference type="ARBA" id="ARBA00022741"/>
    </source>
</evidence>
<dbReference type="InterPro" id="IPR001650">
    <property type="entry name" value="Helicase_C-like"/>
</dbReference>
<dbReference type="AlphaFoldDB" id="A0A1I1FCI2"/>
<evidence type="ECO:0000313" key="13">
    <source>
        <dbReference type="EMBL" id="SFB97004.1"/>
    </source>
</evidence>
<feature type="domain" description="Helicase ATP-binding" evidence="10">
    <location>
        <begin position="251"/>
        <end position="442"/>
    </location>
</feature>
<proteinExistence type="inferred from homology"/>
<dbReference type="PANTHER" id="PTHR47963:SF9">
    <property type="entry name" value="CRISPR-ASSOCIATED ENDONUCLEASE_HELICASE CAS3"/>
    <property type="match status" value="1"/>
</dbReference>
<keyword evidence="7 13" id="KW-0347">Helicase</keyword>
<dbReference type="GO" id="GO:0005524">
    <property type="term" value="F:ATP binding"/>
    <property type="evidence" value="ECO:0007669"/>
    <property type="project" value="UniProtKB-KW"/>
</dbReference>
<protein>
    <submittedName>
        <fullName evidence="13">CRISPR-associated endonuclease/helicase Cas3</fullName>
    </submittedName>
</protein>
<evidence type="ECO:0000259" key="12">
    <source>
        <dbReference type="PROSITE" id="PS51643"/>
    </source>
</evidence>
<dbReference type="GO" id="GO:0016787">
    <property type="term" value="F:hydrolase activity"/>
    <property type="evidence" value="ECO:0007669"/>
    <property type="project" value="UniProtKB-KW"/>
</dbReference>
<dbReference type="GO" id="GO:0051607">
    <property type="term" value="P:defense response to virus"/>
    <property type="evidence" value="ECO:0007669"/>
    <property type="project" value="UniProtKB-KW"/>
</dbReference>
<evidence type="ECO:0000259" key="10">
    <source>
        <dbReference type="PROSITE" id="PS51192"/>
    </source>
</evidence>
<dbReference type="InterPro" id="IPR054712">
    <property type="entry name" value="Cas3-like_dom"/>
</dbReference>
<dbReference type="NCBIfam" id="TIGR01587">
    <property type="entry name" value="cas3_core"/>
    <property type="match status" value="1"/>
</dbReference>
<dbReference type="PANTHER" id="PTHR47963">
    <property type="entry name" value="DEAD-BOX ATP-DEPENDENT RNA HELICASE 47, MITOCHONDRIAL"/>
    <property type="match status" value="1"/>
</dbReference>
<comment type="similarity">
    <text evidence="2">In the central section; belongs to the CRISPR-associated helicase Cas3 family.</text>
</comment>
<keyword evidence="6" id="KW-0378">Hydrolase</keyword>
<evidence type="ECO:0000259" key="11">
    <source>
        <dbReference type="PROSITE" id="PS51194"/>
    </source>
</evidence>
<evidence type="ECO:0000256" key="3">
    <source>
        <dbReference type="ARBA" id="ARBA00022722"/>
    </source>
</evidence>
<evidence type="ECO:0000313" key="14">
    <source>
        <dbReference type="Proteomes" id="UP000199058"/>
    </source>
</evidence>
<dbReference type="PROSITE" id="PS51192">
    <property type="entry name" value="HELICASE_ATP_BIND_1"/>
    <property type="match status" value="1"/>
</dbReference>
<dbReference type="Pfam" id="PF22590">
    <property type="entry name" value="Cas3-like_C_2"/>
    <property type="match status" value="1"/>
</dbReference>
<dbReference type="PROSITE" id="PS51643">
    <property type="entry name" value="HD_CAS3"/>
    <property type="match status" value="1"/>
</dbReference>
<dbReference type="InterPro" id="IPR050547">
    <property type="entry name" value="DEAD_box_RNA_helicases"/>
</dbReference>
<dbReference type="SMART" id="SM00490">
    <property type="entry name" value="HELICc"/>
    <property type="match status" value="1"/>
</dbReference>
<keyword evidence="9" id="KW-0051">Antiviral defense</keyword>
<dbReference type="OrthoDB" id="9810236at2"/>
<reference evidence="13 14" key="1">
    <citation type="submission" date="2016-10" db="EMBL/GenBank/DDBJ databases">
        <authorList>
            <person name="de Groot N.N."/>
        </authorList>
    </citation>
    <scope>NUCLEOTIDE SEQUENCE [LARGE SCALE GENOMIC DNA]</scope>
    <source>
        <strain evidence="13 14">DSM 18438</strain>
    </source>
</reference>
<evidence type="ECO:0000256" key="6">
    <source>
        <dbReference type="ARBA" id="ARBA00022801"/>
    </source>
</evidence>
<dbReference type="STRING" id="1122252.SAMN05660443_0940"/>
<keyword evidence="14" id="KW-1185">Reference proteome</keyword>
<dbReference type="InterPro" id="IPR038257">
    <property type="entry name" value="CRISPR-assoc_Cas3_HD_sf"/>
</dbReference>
<evidence type="ECO:0000256" key="7">
    <source>
        <dbReference type="ARBA" id="ARBA00022806"/>
    </source>
</evidence>
<dbReference type="SMART" id="SM00487">
    <property type="entry name" value="DEXDc"/>
    <property type="match status" value="1"/>
</dbReference>
<keyword evidence="5" id="KW-0547">Nucleotide-binding</keyword>
<gene>
    <name evidence="13" type="ORF">SAMN05660443_0940</name>
</gene>
<feature type="domain" description="Helicase C-terminal" evidence="11">
    <location>
        <begin position="490"/>
        <end position="662"/>
    </location>
</feature>
<keyword evidence="4" id="KW-0479">Metal-binding</keyword>
<dbReference type="PROSITE" id="PS51194">
    <property type="entry name" value="HELICASE_CTER"/>
    <property type="match status" value="1"/>
</dbReference>
<dbReference type="SUPFAM" id="SSF52540">
    <property type="entry name" value="P-loop containing nucleoside triphosphate hydrolases"/>
    <property type="match status" value="1"/>
</dbReference>
<evidence type="ECO:0000256" key="1">
    <source>
        <dbReference type="ARBA" id="ARBA00006847"/>
    </source>
</evidence>
<accession>A0A1I1FCI2</accession>
<sequence length="870" mass="96920">MVLRSKTAIKPIPVISYKDCIAKSYSTENSIVPGHSVLTHCQIVGHVARELIARYPTSLRTALFPEGSPLVAAAHDNGKVSPTFFNKIMRACSLAQFPGFNPEIEKTWGGHAGVSQLTAKQLGLPEYVPEILGQHHGFSPNLSGMRATDEVLGGLPWHQEREKLLTALKKLLEESWPQIESVAQARLLAGLTSVSDWIGSGHPFDNPQTPWSNKAGEVLNQLGFVAATYKPQLSFKELFGFSPREAQALLVEQVSSPGVYVLEAPMGLGKTEAALYAAYKVLASGQARGIYFALPTQLTSNKIFERFNEFLQGNKKKQLAGILADDCAHRSLLLHGNAWLLDTDMGEEGRPGGAWFNQSKRGLLAPFAVGTIDQALMAAMNVKHGFVRAFGLAGKVVILDEVHTYDAYTSSLLDALITLLRDLHCTVIILSATLNQERRQQLLDRPATSMDYPLITASPTNNKEEVTEVSVPPGENRHVNISLHSDDSFAVDQALLRAEQGQQVLWIENTVREAQQRYLSLAARACELGVASGLLHSRFTVDDRQRIEDKWVNLYGKAGWPDRQTQGRILVGTQVLEQSLDIDADFMVSRFAPTDMLLQRLGRLWRHSETPRCTTAKPEAWLLAPILDDAIETPQSHFGASAFVYSPYVLCRSLEVWQEITNVSLPDDIRGLIERTYATRTEQGAMSRWLQELEEGTRHRTGRNTLQQLARVALAEGGNTLPESKAQTRYSETDSYEVLMLRNIEGDPEGKMATLTLLDGRRVQLPTQNRALLTKHELRQRTGILMRQVVSVPQGDKPKAVPIDRLKRFGLHHCFFLGHPDWPEDESVLRVALVDETDALRAIDNNEIHEKHQLEYRDDLGYRVIKNQEG</sequence>
<keyword evidence="8" id="KW-0067">ATP-binding</keyword>
<dbReference type="GO" id="GO:0003724">
    <property type="term" value="F:RNA helicase activity"/>
    <property type="evidence" value="ECO:0007669"/>
    <property type="project" value="TreeGrafter"/>
</dbReference>
<dbReference type="GO" id="GO:0003723">
    <property type="term" value="F:RNA binding"/>
    <property type="evidence" value="ECO:0007669"/>
    <property type="project" value="TreeGrafter"/>
</dbReference>
<dbReference type="Pfam" id="PF18019">
    <property type="entry name" value="Cas3_HD"/>
    <property type="match status" value="1"/>
</dbReference>
<name>A0A1I1FCI2_9GAMM</name>